<feature type="transmembrane region" description="Helical" evidence="1">
    <location>
        <begin position="57"/>
        <end position="76"/>
    </location>
</feature>
<accession>A0A098SDZ6</accession>
<reference evidence="2 3" key="1">
    <citation type="journal article" date="2014" name="Int. J. Syst. Evol. Microbiol.">
        <title>Phaeodactylibacter xiamenensis gen. nov., sp. nov., a member of the family Saprospiraceae isolated from the marine alga Phaeodactylum tricornutum.</title>
        <authorList>
            <person name="Chen Z.Jr."/>
            <person name="Lei X."/>
            <person name="Lai Q."/>
            <person name="Li Y."/>
            <person name="Zhang B."/>
            <person name="Zhang J."/>
            <person name="Zhang H."/>
            <person name="Yang L."/>
            <person name="Zheng W."/>
            <person name="Tian Y."/>
            <person name="Yu Z."/>
            <person name="Xu H.Jr."/>
            <person name="Zheng T."/>
        </authorList>
    </citation>
    <scope>NUCLEOTIDE SEQUENCE [LARGE SCALE GENOMIC DNA]</scope>
    <source>
        <strain evidence="2 3">KD52</strain>
    </source>
</reference>
<sequence>MKQYFLDRQLKKIEREANDEFLQILSFGAQCYSTPELQDLLRQLDKKVQLHAYYRRIVFIIGASTTLWIAFCFLFQSLDYPIGVYATLAMVPVSIIGFTAGNIFLNRKYRAVRDAGLVEKIIVEELDRRRKDASIY</sequence>
<organism evidence="2 3">
    <name type="scientific">Phaeodactylibacter xiamenensis</name>
    <dbReference type="NCBI Taxonomy" id="1524460"/>
    <lineage>
        <taxon>Bacteria</taxon>
        <taxon>Pseudomonadati</taxon>
        <taxon>Bacteroidota</taxon>
        <taxon>Saprospiria</taxon>
        <taxon>Saprospirales</taxon>
        <taxon>Haliscomenobacteraceae</taxon>
        <taxon>Phaeodactylibacter</taxon>
    </lineage>
</organism>
<evidence type="ECO:0000313" key="2">
    <source>
        <dbReference type="EMBL" id="KGE89863.1"/>
    </source>
</evidence>
<comment type="caution">
    <text evidence="2">The sequence shown here is derived from an EMBL/GenBank/DDBJ whole genome shotgun (WGS) entry which is preliminary data.</text>
</comment>
<gene>
    <name evidence="2" type="ORF">IX84_00715</name>
</gene>
<proteinExistence type="predicted"/>
<protein>
    <submittedName>
        <fullName evidence="2">Uncharacterized protein</fullName>
    </submittedName>
</protein>
<dbReference type="OrthoDB" id="1493470at2"/>
<dbReference type="RefSeq" id="WP_044215661.1">
    <property type="nucleotide sequence ID" value="NZ_CAKZLC010000265.1"/>
</dbReference>
<dbReference type="AlphaFoldDB" id="A0A098SDZ6"/>
<keyword evidence="1" id="KW-0472">Membrane</keyword>
<name>A0A098SDZ6_9BACT</name>
<dbReference type="Proteomes" id="UP000029736">
    <property type="component" value="Unassembled WGS sequence"/>
</dbReference>
<evidence type="ECO:0000313" key="3">
    <source>
        <dbReference type="Proteomes" id="UP000029736"/>
    </source>
</evidence>
<keyword evidence="1" id="KW-0812">Transmembrane</keyword>
<evidence type="ECO:0000256" key="1">
    <source>
        <dbReference type="SAM" id="Phobius"/>
    </source>
</evidence>
<feature type="transmembrane region" description="Helical" evidence="1">
    <location>
        <begin position="82"/>
        <end position="105"/>
    </location>
</feature>
<keyword evidence="1" id="KW-1133">Transmembrane helix</keyword>
<keyword evidence="3" id="KW-1185">Reference proteome</keyword>
<dbReference type="EMBL" id="JPOS01000002">
    <property type="protein sequence ID" value="KGE89863.1"/>
    <property type="molecule type" value="Genomic_DNA"/>
</dbReference>